<evidence type="ECO:0000313" key="4">
    <source>
        <dbReference type="Proteomes" id="UP000583929"/>
    </source>
</evidence>
<dbReference type="EMBL" id="JAATIQ010000499">
    <property type="protein sequence ID" value="KAF4353619.1"/>
    <property type="molecule type" value="Genomic_DNA"/>
</dbReference>
<dbReference type="Pfam" id="PF14111">
    <property type="entry name" value="DUF4283"/>
    <property type="match status" value="1"/>
</dbReference>
<comment type="caution">
    <text evidence="3">The sequence shown here is derived from an EMBL/GenBank/DDBJ whole genome shotgun (WGS) entry which is preliminary data.</text>
</comment>
<evidence type="ECO:0000313" key="3">
    <source>
        <dbReference type="EMBL" id="KAF4353619.1"/>
    </source>
</evidence>
<dbReference type="PANTHER" id="PTHR31286:SF180">
    <property type="entry name" value="OS10G0362600 PROTEIN"/>
    <property type="match status" value="1"/>
</dbReference>
<organism evidence="3 4">
    <name type="scientific">Cannabis sativa</name>
    <name type="common">Hemp</name>
    <name type="synonym">Marijuana</name>
    <dbReference type="NCBI Taxonomy" id="3483"/>
    <lineage>
        <taxon>Eukaryota</taxon>
        <taxon>Viridiplantae</taxon>
        <taxon>Streptophyta</taxon>
        <taxon>Embryophyta</taxon>
        <taxon>Tracheophyta</taxon>
        <taxon>Spermatophyta</taxon>
        <taxon>Magnoliopsida</taxon>
        <taxon>eudicotyledons</taxon>
        <taxon>Gunneridae</taxon>
        <taxon>Pentapetalae</taxon>
        <taxon>rosids</taxon>
        <taxon>fabids</taxon>
        <taxon>Rosales</taxon>
        <taxon>Cannabaceae</taxon>
        <taxon>Cannabis</taxon>
    </lineage>
</organism>
<evidence type="ECO:0000259" key="2">
    <source>
        <dbReference type="Pfam" id="PF14111"/>
    </source>
</evidence>
<name>A0A7J6E7G2_CANSA</name>
<dbReference type="AlphaFoldDB" id="A0A7J6E7G2"/>
<feature type="chain" id="PRO_5029643498" description="DUF4283 domain-containing protein" evidence="1">
    <location>
        <begin position="18"/>
        <end position="221"/>
    </location>
</feature>
<dbReference type="Proteomes" id="UP000583929">
    <property type="component" value="Unassembled WGS sequence"/>
</dbReference>
<dbReference type="InterPro" id="IPR025558">
    <property type="entry name" value="DUF4283"/>
</dbReference>
<keyword evidence="1" id="KW-0732">Signal</keyword>
<keyword evidence="4" id="KW-1185">Reference proteome</keyword>
<protein>
    <recommendedName>
        <fullName evidence="2">DUF4283 domain-containing protein</fullName>
    </recommendedName>
</protein>
<accession>A0A7J6E7G2</accession>
<sequence length="221" mass="25250">MSMNWLELLLVEQFATATSLSQWKATFPFRCKLAYSAALATVIASANRGDNSVLIIFEDSRSKGLVSVRDLTCHLNPGEVDPPDEPCKVILGKLYCHSRLGKKAILGSLDNTSASISGWSWKEREDGLFQFSFKSIFDVENVLLMRPWLVSGYLLVLMPWPSWLSPEEVKFDHTPIWVRLKSIPPFYWNKSNLQELASKVSSVYEFPRFIEKNFERGSFEM</sequence>
<dbReference type="InterPro" id="IPR040256">
    <property type="entry name" value="At4g02000-like"/>
</dbReference>
<dbReference type="PANTHER" id="PTHR31286">
    <property type="entry name" value="GLYCINE-RICH CELL WALL STRUCTURAL PROTEIN 1.8-LIKE"/>
    <property type="match status" value="1"/>
</dbReference>
<gene>
    <name evidence="3" type="ORF">G4B88_009347</name>
</gene>
<feature type="signal peptide" evidence="1">
    <location>
        <begin position="1"/>
        <end position="17"/>
    </location>
</feature>
<proteinExistence type="predicted"/>
<feature type="domain" description="DUF4283" evidence="2">
    <location>
        <begin position="122"/>
        <end position="168"/>
    </location>
</feature>
<evidence type="ECO:0000256" key="1">
    <source>
        <dbReference type="SAM" id="SignalP"/>
    </source>
</evidence>
<reference evidence="3 4" key="1">
    <citation type="journal article" date="2020" name="bioRxiv">
        <title>Sequence and annotation of 42 cannabis genomes reveals extensive copy number variation in cannabinoid synthesis and pathogen resistance genes.</title>
        <authorList>
            <person name="Mckernan K.J."/>
            <person name="Helbert Y."/>
            <person name="Kane L.T."/>
            <person name="Ebling H."/>
            <person name="Zhang L."/>
            <person name="Liu B."/>
            <person name="Eaton Z."/>
            <person name="Mclaughlin S."/>
            <person name="Kingan S."/>
            <person name="Baybayan P."/>
            <person name="Concepcion G."/>
            <person name="Jordan M."/>
            <person name="Riva A."/>
            <person name="Barbazuk W."/>
            <person name="Harkins T."/>
        </authorList>
    </citation>
    <scope>NUCLEOTIDE SEQUENCE [LARGE SCALE GENOMIC DNA]</scope>
    <source>
        <strain evidence="4">cv. Jamaican Lion 4</strain>
        <tissue evidence="3">Leaf</tissue>
    </source>
</reference>